<gene>
    <name evidence="2" type="ORF">HNQ86_002736</name>
</gene>
<evidence type="ECO:0000256" key="1">
    <source>
        <dbReference type="SAM" id="SignalP"/>
    </source>
</evidence>
<organism evidence="2 3">
    <name type="scientific">Oleiagrimonas soli</name>
    <dbReference type="NCBI Taxonomy" id="1543381"/>
    <lineage>
        <taxon>Bacteria</taxon>
        <taxon>Pseudomonadati</taxon>
        <taxon>Pseudomonadota</taxon>
        <taxon>Gammaproteobacteria</taxon>
        <taxon>Lysobacterales</taxon>
        <taxon>Rhodanobacteraceae</taxon>
        <taxon>Oleiagrimonas</taxon>
    </lineage>
</organism>
<evidence type="ECO:0008006" key="4">
    <source>
        <dbReference type="Google" id="ProtNLM"/>
    </source>
</evidence>
<evidence type="ECO:0000313" key="2">
    <source>
        <dbReference type="EMBL" id="MBB6185391.1"/>
    </source>
</evidence>
<proteinExistence type="predicted"/>
<sequence length="447" mass="49483">MKWMWVMVLGLGALGIAPAARAGASCAKPRLEVQRVLCADAALRRMNVVLHWLESSVSAQGRRRQAVRDATLWRGHRDDVLWTMLRRGSTREDVLREAWTLARSRMDYLLGRRGEGALPDEPLQRLARVMRTRAARSDTDVLDAWRQADDAVQSARILSADKTPFEHVFSAAGLKMSPALRAQVGRLGEASPNLTLHWLASSRMGAVESVQGTADCAYRVWFRADADGLAHPVAAPMLDQSPCSANGERMALLRVGNDTYAALERAVGVDGVDVSLQWWTGERWASPQRLRVRFDHTLSLTRLRCGEADCALYREAIMRAVARYDGSPQAGRLPRVRDADAATARRMLKRAHSMPREVMNTAPFADGLALDHFCNEATYFTLRVHGRLLLGRIGHGHLGWRADRGWLVGLWVERGGRLQPVAGAVVARPRGRVLGMAPMPPAVVPTH</sequence>
<dbReference type="AlphaFoldDB" id="A0A841KRV8"/>
<comment type="caution">
    <text evidence="2">The sequence shown here is derived from an EMBL/GenBank/DDBJ whole genome shotgun (WGS) entry which is preliminary data.</text>
</comment>
<dbReference type="EMBL" id="JACHET010000001">
    <property type="protein sequence ID" value="MBB6185391.1"/>
    <property type="molecule type" value="Genomic_DNA"/>
</dbReference>
<feature type="chain" id="PRO_5033009543" description="Lysozyme inhibitor LprI N-terminal domain-containing protein" evidence="1">
    <location>
        <begin position="23"/>
        <end position="447"/>
    </location>
</feature>
<reference evidence="2 3" key="1">
    <citation type="submission" date="2020-08" db="EMBL/GenBank/DDBJ databases">
        <title>Genomic Encyclopedia of Type Strains, Phase IV (KMG-IV): sequencing the most valuable type-strain genomes for metagenomic binning, comparative biology and taxonomic classification.</title>
        <authorList>
            <person name="Goeker M."/>
        </authorList>
    </citation>
    <scope>NUCLEOTIDE SEQUENCE [LARGE SCALE GENOMIC DNA]</scope>
    <source>
        <strain evidence="2 3">DSM 107085</strain>
    </source>
</reference>
<protein>
    <recommendedName>
        <fullName evidence="4">Lysozyme inhibitor LprI N-terminal domain-containing protein</fullName>
    </recommendedName>
</protein>
<name>A0A841KRV8_9GAMM</name>
<accession>A0A841KRV8</accession>
<evidence type="ECO:0000313" key="3">
    <source>
        <dbReference type="Proteomes" id="UP000560000"/>
    </source>
</evidence>
<feature type="signal peptide" evidence="1">
    <location>
        <begin position="1"/>
        <end position="22"/>
    </location>
</feature>
<dbReference type="Proteomes" id="UP000560000">
    <property type="component" value="Unassembled WGS sequence"/>
</dbReference>
<keyword evidence="1" id="KW-0732">Signal</keyword>